<dbReference type="GO" id="GO:0032483">
    <property type="term" value="P:regulation of Rab protein signal transduction"/>
    <property type="evidence" value="ECO:0007669"/>
    <property type="project" value="TreeGrafter"/>
</dbReference>
<dbReference type="GO" id="GO:0031410">
    <property type="term" value="C:cytoplasmic vesicle"/>
    <property type="evidence" value="ECO:0007669"/>
    <property type="project" value="TreeGrafter"/>
</dbReference>
<dbReference type="SMART" id="SM00801">
    <property type="entry name" value="dDENN"/>
    <property type="match status" value="1"/>
</dbReference>
<accession>A0A2G9S8N9</accession>
<dbReference type="AlphaFoldDB" id="A0A2G9S8N9"/>
<sequence>SSVRMIFPFQWQCPYVPLCPLSLAGVLSAPIPFIVGVDSRYFDLYDPPQDVVCIDLDTSMVYTAEEKRNVTWKQLPKKPVKNLLGVLKKVHPQLLLVHRQNQEQSAVEMTPIEADFSWQKKMRELELEIQEAFLRFMASILKGYRSYLKPITEAPSKKATAANSLFDHQGFLKSRDRAHVKFYTQLTKTQIFIRFIEECSFVSDKDTSLAFFDDCIDKLFPEKSNEKGDKVDQESPEDTRLIELDESQKSEHTVFIMPPEPLPEDGPDPAPKYSYKNFPRLDYALFDRTREQYLTFNGNSKDKRTASSPTFIAKRTKQVRYYCTYDISLPAVQYNMHILLMVCVLH</sequence>
<dbReference type="PANTHER" id="PTHR12296:SF17">
    <property type="entry name" value="DENN DOMAIN-CONTAINING PROTEIN 4C"/>
    <property type="match status" value="1"/>
</dbReference>
<organism evidence="3 4">
    <name type="scientific">Aquarana catesbeiana</name>
    <name type="common">American bullfrog</name>
    <name type="synonym">Rana catesbeiana</name>
    <dbReference type="NCBI Taxonomy" id="8400"/>
    <lineage>
        <taxon>Eukaryota</taxon>
        <taxon>Metazoa</taxon>
        <taxon>Chordata</taxon>
        <taxon>Craniata</taxon>
        <taxon>Vertebrata</taxon>
        <taxon>Euteleostomi</taxon>
        <taxon>Amphibia</taxon>
        <taxon>Batrachia</taxon>
        <taxon>Anura</taxon>
        <taxon>Neobatrachia</taxon>
        <taxon>Ranoidea</taxon>
        <taxon>Ranidae</taxon>
        <taxon>Aquarana</taxon>
    </lineage>
</organism>
<protein>
    <recommendedName>
        <fullName evidence="2">UDENN domain-containing protein</fullName>
    </recommendedName>
</protein>
<dbReference type="PANTHER" id="PTHR12296">
    <property type="entry name" value="DENN DOMAIN-CONTAINING PROTEIN 4"/>
    <property type="match status" value="1"/>
</dbReference>
<feature type="non-terminal residue" evidence="3">
    <location>
        <position position="1"/>
    </location>
</feature>
<dbReference type="PROSITE" id="PS50211">
    <property type="entry name" value="DENN"/>
    <property type="match status" value="1"/>
</dbReference>
<dbReference type="OrthoDB" id="75250at2759"/>
<dbReference type="InterPro" id="IPR043153">
    <property type="entry name" value="DENN_C"/>
</dbReference>
<dbReference type="EMBL" id="KV926731">
    <property type="protein sequence ID" value="PIO36500.1"/>
    <property type="molecule type" value="Genomic_DNA"/>
</dbReference>
<name>A0A2G9S8N9_AQUCT</name>
<reference evidence="4" key="1">
    <citation type="journal article" date="2017" name="Nat. Commun.">
        <title>The North American bullfrog draft genome provides insight into hormonal regulation of long noncoding RNA.</title>
        <authorList>
            <person name="Hammond S.A."/>
            <person name="Warren R.L."/>
            <person name="Vandervalk B.P."/>
            <person name="Kucuk E."/>
            <person name="Khan H."/>
            <person name="Gibb E.A."/>
            <person name="Pandoh P."/>
            <person name="Kirk H."/>
            <person name="Zhao Y."/>
            <person name="Jones M."/>
            <person name="Mungall A.J."/>
            <person name="Coope R."/>
            <person name="Pleasance S."/>
            <person name="Moore R.A."/>
            <person name="Holt R.A."/>
            <person name="Round J.M."/>
            <person name="Ohora S."/>
            <person name="Walle B.V."/>
            <person name="Veldhoen N."/>
            <person name="Helbing C.C."/>
            <person name="Birol I."/>
        </authorList>
    </citation>
    <scope>NUCLEOTIDE SEQUENCE [LARGE SCALE GENOMIC DNA]</scope>
</reference>
<evidence type="ECO:0000313" key="4">
    <source>
        <dbReference type="Proteomes" id="UP000228934"/>
    </source>
</evidence>
<keyword evidence="1" id="KW-0344">Guanine-nucleotide releasing factor</keyword>
<evidence type="ECO:0000256" key="1">
    <source>
        <dbReference type="ARBA" id="ARBA00022658"/>
    </source>
</evidence>
<evidence type="ECO:0000313" key="3">
    <source>
        <dbReference type="EMBL" id="PIO36500.1"/>
    </source>
</evidence>
<dbReference type="InterPro" id="IPR037516">
    <property type="entry name" value="Tripartite_DENN"/>
</dbReference>
<keyword evidence="4" id="KW-1185">Reference proteome</keyword>
<dbReference type="Gene3D" id="3.40.50.11500">
    <property type="match status" value="1"/>
</dbReference>
<proteinExistence type="predicted"/>
<evidence type="ECO:0000259" key="2">
    <source>
        <dbReference type="PROSITE" id="PS50211"/>
    </source>
</evidence>
<dbReference type="GO" id="GO:0005085">
    <property type="term" value="F:guanyl-nucleotide exchange factor activity"/>
    <property type="evidence" value="ECO:0007669"/>
    <property type="project" value="UniProtKB-KW"/>
</dbReference>
<dbReference type="Pfam" id="PF03455">
    <property type="entry name" value="dDENN"/>
    <property type="match status" value="1"/>
</dbReference>
<dbReference type="Proteomes" id="UP000228934">
    <property type="component" value="Unassembled WGS sequence"/>
</dbReference>
<dbReference type="InterPro" id="IPR001194">
    <property type="entry name" value="cDENN_dom"/>
</dbReference>
<dbReference type="Pfam" id="PF02141">
    <property type="entry name" value="DENN"/>
    <property type="match status" value="1"/>
</dbReference>
<gene>
    <name evidence="3" type="ORF">AB205_0081990</name>
</gene>
<feature type="domain" description="UDENN" evidence="2">
    <location>
        <begin position="1"/>
        <end position="208"/>
    </location>
</feature>
<dbReference type="InterPro" id="IPR005112">
    <property type="entry name" value="dDENN_dom"/>
</dbReference>
<dbReference type="InterPro" id="IPR051696">
    <property type="entry name" value="DENN_Domain_GEFs"/>
</dbReference>